<dbReference type="AlphaFoldDB" id="A0A7W8GIH4"/>
<reference evidence="1 2" key="1">
    <citation type="submission" date="2020-08" db="EMBL/GenBank/DDBJ databases">
        <title>Genomic Encyclopedia of Type Strains, Phase IV (KMG-IV): sequencing the most valuable type-strain genomes for metagenomic binning, comparative biology and taxonomic classification.</title>
        <authorList>
            <person name="Goeker M."/>
        </authorList>
    </citation>
    <scope>NUCLEOTIDE SEQUENCE [LARGE SCALE GENOMIC DNA]</scope>
    <source>
        <strain evidence="1 2">DSM 101791</strain>
    </source>
</reference>
<dbReference type="EMBL" id="JACHFN010000023">
    <property type="protein sequence ID" value="MBB5236247.1"/>
    <property type="molecule type" value="Genomic_DNA"/>
</dbReference>
<protein>
    <submittedName>
        <fullName evidence="1">Uncharacterized protein</fullName>
    </submittedName>
</protein>
<dbReference type="RefSeq" id="WP_184031965.1">
    <property type="nucleotide sequence ID" value="NZ_JACHFN010000023.1"/>
</dbReference>
<gene>
    <name evidence="1" type="ORF">HNQ09_003720</name>
</gene>
<evidence type="ECO:0000313" key="1">
    <source>
        <dbReference type="EMBL" id="MBB5236247.1"/>
    </source>
</evidence>
<dbReference type="Proteomes" id="UP000525389">
    <property type="component" value="Unassembled WGS sequence"/>
</dbReference>
<comment type="caution">
    <text evidence="1">The sequence shown here is derived from an EMBL/GenBank/DDBJ whole genome shotgun (WGS) entry which is preliminary data.</text>
</comment>
<name>A0A7W8GIH4_9DEIO</name>
<organism evidence="1 2">
    <name type="scientific">Deinococcus budaensis</name>
    <dbReference type="NCBI Taxonomy" id="1665626"/>
    <lineage>
        <taxon>Bacteria</taxon>
        <taxon>Thermotogati</taxon>
        <taxon>Deinococcota</taxon>
        <taxon>Deinococci</taxon>
        <taxon>Deinococcales</taxon>
        <taxon>Deinococcaceae</taxon>
        <taxon>Deinococcus</taxon>
    </lineage>
</organism>
<evidence type="ECO:0000313" key="2">
    <source>
        <dbReference type="Proteomes" id="UP000525389"/>
    </source>
</evidence>
<accession>A0A7W8GIH4</accession>
<proteinExistence type="predicted"/>
<sequence length="153" mass="17144">MDLQSIQLTASAVRQSFTELNPYYRSQLLPVLEGDDLELVKQFLFCALNYRTAADSLVVGTENLFQLNRQQPEHSDIPESLEVETGASYIEDIRFCYPSEDGNAAEESGISFNQESRLIIGNLSSLLRQDINSLVSLVGEDIITSQEEYNDGE</sequence>
<keyword evidence="2" id="KW-1185">Reference proteome</keyword>